<name>W5YMP5_9GAMM</name>
<evidence type="ECO:0000313" key="2">
    <source>
        <dbReference type="Proteomes" id="UP000061489"/>
    </source>
</evidence>
<dbReference type="EMBL" id="CP007151">
    <property type="protein sequence ID" value="AHI30194.1"/>
    <property type="molecule type" value="Genomic_DNA"/>
</dbReference>
<gene>
    <name evidence="1" type="ORF">AU14_14950</name>
</gene>
<dbReference type="KEGG" id="msx:AU14_14950"/>
<organism evidence="1 2">
    <name type="scientific">Marinobacter similis</name>
    <dbReference type="NCBI Taxonomy" id="1420916"/>
    <lineage>
        <taxon>Bacteria</taxon>
        <taxon>Pseudomonadati</taxon>
        <taxon>Pseudomonadota</taxon>
        <taxon>Gammaproteobacteria</taxon>
        <taxon>Pseudomonadales</taxon>
        <taxon>Marinobacteraceae</taxon>
        <taxon>Marinobacter</taxon>
    </lineage>
</organism>
<dbReference type="Proteomes" id="UP000061489">
    <property type="component" value="Chromosome"/>
</dbReference>
<keyword evidence="2" id="KW-1185">Reference proteome</keyword>
<dbReference type="HOGENOM" id="CLU_2409796_0_0_6"/>
<accession>W5YMP5</accession>
<sequence length="92" mass="9051">MLGGKFGGIDFAGGPATSVDGVHGLAIADHGTDIMTALRGTAAAVLLSGAIKGGGNRVFGQYRAIAINQCQALALKADVDALVKTAVVTQAG</sequence>
<protein>
    <submittedName>
        <fullName evidence="1">Uncharacterized protein</fullName>
    </submittedName>
</protein>
<dbReference type="AlphaFoldDB" id="W5YMP5"/>
<evidence type="ECO:0000313" key="1">
    <source>
        <dbReference type="EMBL" id="AHI30194.1"/>
    </source>
</evidence>
<reference evidence="1 2" key="1">
    <citation type="journal article" date="2014" name="Genome Announc.">
        <title>Draft Genome Sequences of Marinobacter similis A3d10T and Marinobacter salarius R9SW1T.</title>
        <authorList>
            <person name="Ivanova E.P."/>
            <person name="Ng H.J."/>
            <person name="Webb H.K."/>
            <person name="Feng G."/>
            <person name="Oshima K."/>
            <person name="Hattori M."/>
            <person name="Ohkuma M."/>
            <person name="Sergeev A.F."/>
            <person name="Mikhailov V.V."/>
            <person name="Crawford R.J."/>
            <person name="Sawabe T."/>
        </authorList>
    </citation>
    <scope>NUCLEOTIDE SEQUENCE [LARGE SCALE GENOMIC DNA]</scope>
    <source>
        <strain evidence="1 2">A3d10</strain>
    </source>
</reference>
<proteinExistence type="predicted"/>